<comment type="caution">
    <text evidence="2">The sequence shown here is derived from an EMBL/GenBank/DDBJ whole genome shotgun (WGS) entry which is preliminary data.</text>
</comment>
<keyword evidence="1" id="KW-0472">Membrane</keyword>
<dbReference type="EMBL" id="JANPXH010001114">
    <property type="protein sequence ID" value="MCR6679323.1"/>
    <property type="molecule type" value="Genomic_DNA"/>
</dbReference>
<reference evidence="2" key="1">
    <citation type="submission" date="2022-07" db="EMBL/GenBank/DDBJ databases">
        <title>Diversity of ethanolamine utilization by human commensal Escherichia coli.</title>
        <authorList>
            <person name="Jubelin G."/>
        </authorList>
    </citation>
    <scope>NUCLEOTIDE SEQUENCE</scope>
    <source>
        <strain evidence="2">S1</strain>
    </source>
</reference>
<evidence type="ECO:0008006" key="4">
    <source>
        <dbReference type="Google" id="ProtNLM"/>
    </source>
</evidence>
<proteinExistence type="predicted"/>
<evidence type="ECO:0000313" key="2">
    <source>
        <dbReference type="EMBL" id="MCR6679323.1"/>
    </source>
</evidence>
<feature type="non-terminal residue" evidence="2">
    <location>
        <position position="84"/>
    </location>
</feature>
<keyword evidence="1" id="KW-1133">Transmembrane helix</keyword>
<evidence type="ECO:0000256" key="1">
    <source>
        <dbReference type="SAM" id="Phobius"/>
    </source>
</evidence>
<feature type="transmembrane region" description="Helical" evidence="1">
    <location>
        <begin position="12"/>
        <end position="33"/>
    </location>
</feature>
<feature type="non-terminal residue" evidence="2">
    <location>
        <position position="1"/>
    </location>
</feature>
<gene>
    <name evidence="2" type="ORF">NVV43_28070</name>
</gene>
<protein>
    <recommendedName>
        <fullName evidence="4">MATE family efflux transporter</fullName>
    </recommendedName>
</protein>
<keyword evidence="1" id="KW-0812">Transmembrane</keyword>
<name>A0AAW5MYI8_9ESCH</name>
<evidence type="ECO:0000313" key="3">
    <source>
        <dbReference type="Proteomes" id="UP001206878"/>
    </source>
</evidence>
<dbReference type="AlphaFoldDB" id="A0AAW5MYI8"/>
<organism evidence="2 3">
    <name type="scientific">Escherichia marmotae</name>
    <dbReference type="NCBI Taxonomy" id="1499973"/>
    <lineage>
        <taxon>Bacteria</taxon>
        <taxon>Pseudomonadati</taxon>
        <taxon>Pseudomonadota</taxon>
        <taxon>Gammaproteobacteria</taxon>
        <taxon>Enterobacterales</taxon>
        <taxon>Enterobacteriaceae</taxon>
        <taxon>Escherichia</taxon>
    </lineage>
</organism>
<dbReference type="Proteomes" id="UP001206878">
    <property type="component" value="Unassembled WGS sequence"/>
</dbReference>
<accession>A0AAW5MYI8</accession>
<sequence length="84" mass="8854">ALDAVFYRLGIWGIPLATATVNVIGATTLLVMMRRRLGLEHVGRSMAVVLRIVVAGALAAAAAFLAWYGLDEVLGRTTLAQTAS</sequence>
<feature type="transmembrane region" description="Helical" evidence="1">
    <location>
        <begin position="45"/>
        <end position="70"/>
    </location>
</feature>